<reference evidence="2 3" key="1">
    <citation type="submission" date="2020-08" db="EMBL/GenBank/DDBJ databases">
        <title>Genomic Encyclopedia of Type Strains, Phase III (KMG-III): the genomes of soil and plant-associated and newly described type strains.</title>
        <authorList>
            <person name="Whitman W."/>
        </authorList>
    </citation>
    <scope>NUCLEOTIDE SEQUENCE [LARGE SCALE GENOMIC DNA]</scope>
    <source>
        <strain evidence="2 3">CECT 8803</strain>
    </source>
</reference>
<sequence length="255" mass="28988">MLWPRMPLLLLCALVLVGAAPPSGVLAQPWPEAPPEPEIHALGLPTGWRYIHGDGRHNSPCLGDMTAGLDCVVDTMHACSAWQPHKFGQGAPGYPYGPDWKDYYHPLCQPLRYTPHHAPFAEPRTFSNAFMRLLEPGIGLVIYRAHGFVFPDIRYDDAPQNPYQIRRGDLIVLRLGFICRGPVSYGTLWEEALADDPDFTTLRARLPEDDCYVPFGPASVVLRWTEGRWWAVTTRTVRERNPWPLLEDFYRSIRK</sequence>
<keyword evidence="1" id="KW-0732">Signal</keyword>
<feature type="signal peptide" evidence="1">
    <location>
        <begin position="1"/>
        <end position="27"/>
    </location>
</feature>
<proteinExistence type="predicted"/>
<gene>
    <name evidence="2" type="ORF">FHR98_003352</name>
</gene>
<dbReference type="RefSeq" id="WP_183417850.1">
    <property type="nucleotide sequence ID" value="NZ_JACHXA010000017.1"/>
</dbReference>
<evidence type="ECO:0000313" key="2">
    <source>
        <dbReference type="EMBL" id="MBB3067029.1"/>
    </source>
</evidence>
<comment type="caution">
    <text evidence="2">The sequence shown here is derived from an EMBL/GenBank/DDBJ whole genome shotgun (WGS) entry which is preliminary data.</text>
</comment>
<dbReference type="Proteomes" id="UP000581135">
    <property type="component" value="Unassembled WGS sequence"/>
</dbReference>
<dbReference type="EMBL" id="JACHXA010000017">
    <property type="protein sequence ID" value="MBB3067029.1"/>
    <property type="molecule type" value="Genomic_DNA"/>
</dbReference>
<name>A0A839SY64_9PROT</name>
<organism evidence="2 3">
    <name type="scientific">Limibacillus halophilus</name>
    <dbReference type="NCBI Taxonomy" id="1579333"/>
    <lineage>
        <taxon>Bacteria</taxon>
        <taxon>Pseudomonadati</taxon>
        <taxon>Pseudomonadota</taxon>
        <taxon>Alphaproteobacteria</taxon>
        <taxon>Rhodospirillales</taxon>
        <taxon>Rhodovibrionaceae</taxon>
        <taxon>Limibacillus</taxon>
    </lineage>
</organism>
<accession>A0A839SY64</accession>
<protein>
    <submittedName>
        <fullName evidence="2">Uncharacterized protein</fullName>
    </submittedName>
</protein>
<feature type="chain" id="PRO_5032879393" evidence="1">
    <location>
        <begin position="28"/>
        <end position="255"/>
    </location>
</feature>
<dbReference type="AlphaFoldDB" id="A0A839SY64"/>
<evidence type="ECO:0000313" key="3">
    <source>
        <dbReference type="Proteomes" id="UP000581135"/>
    </source>
</evidence>
<keyword evidence="3" id="KW-1185">Reference proteome</keyword>
<evidence type="ECO:0000256" key="1">
    <source>
        <dbReference type="SAM" id="SignalP"/>
    </source>
</evidence>